<comment type="caution">
    <text evidence="1">The sequence shown here is derived from an EMBL/GenBank/DDBJ whole genome shotgun (WGS) entry which is preliminary data.</text>
</comment>
<dbReference type="GO" id="GO:0032259">
    <property type="term" value="P:methylation"/>
    <property type="evidence" value="ECO:0007669"/>
    <property type="project" value="UniProtKB-KW"/>
</dbReference>
<organism evidence="1 2">
    <name type="scientific">Litoreibacter roseus</name>
    <dbReference type="NCBI Taxonomy" id="2601869"/>
    <lineage>
        <taxon>Bacteria</taxon>
        <taxon>Pseudomonadati</taxon>
        <taxon>Pseudomonadota</taxon>
        <taxon>Alphaproteobacteria</taxon>
        <taxon>Rhodobacterales</taxon>
        <taxon>Roseobacteraceae</taxon>
        <taxon>Litoreibacter</taxon>
    </lineage>
</organism>
<dbReference type="Gene3D" id="3.40.50.150">
    <property type="entry name" value="Vaccinia Virus protein VP39"/>
    <property type="match status" value="1"/>
</dbReference>
<dbReference type="SUPFAM" id="SSF53335">
    <property type="entry name" value="S-adenosyl-L-methionine-dependent methyltransferases"/>
    <property type="match status" value="1"/>
</dbReference>
<evidence type="ECO:0000313" key="2">
    <source>
        <dbReference type="Proteomes" id="UP000436822"/>
    </source>
</evidence>
<dbReference type="Proteomes" id="UP000436822">
    <property type="component" value="Unassembled WGS sequence"/>
</dbReference>
<dbReference type="Pfam" id="PF13489">
    <property type="entry name" value="Methyltransf_23"/>
    <property type="match status" value="1"/>
</dbReference>
<sequence length="203" mass="21973">MAEKYLDKVYQTTGKDAQRDLYDAWSTTYDDEVGEHGYLTPRRVADAMGRCISDKTTPILDYGCGTGLGGTALRDAGFKTCDGADPAAEMLAVAQEKKMYRTLTTLDLSRPLPFTQGQYAAIVAIGVISTGAGPASLMDTLIDLLPTGGYLGFSLNDHALADESYTARVKALEAADHRKLVEDYGEHLPGLDLKSMVYVFEKA</sequence>
<dbReference type="CDD" id="cd02440">
    <property type="entry name" value="AdoMet_MTases"/>
    <property type="match status" value="1"/>
</dbReference>
<keyword evidence="1" id="KW-0808">Transferase</keyword>
<reference evidence="1 2" key="1">
    <citation type="submission" date="2019-12" db="EMBL/GenBank/DDBJ databases">
        <title>Litoreibacter badius sp. nov., a novel bacteriochlorophyll a-containing bacterium in the genus Litoreibacter.</title>
        <authorList>
            <person name="Kanamuro M."/>
            <person name="Takabe Y."/>
            <person name="Mori K."/>
            <person name="Takaichi S."/>
            <person name="Hanada S."/>
        </authorList>
    </citation>
    <scope>NUCLEOTIDE SEQUENCE [LARGE SCALE GENOMIC DNA]</scope>
    <source>
        <strain evidence="1 2">K6</strain>
    </source>
</reference>
<keyword evidence="1" id="KW-0489">Methyltransferase</keyword>
<dbReference type="GO" id="GO:0008168">
    <property type="term" value="F:methyltransferase activity"/>
    <property type="evidence" value="ECO:0007669"/>
    <property type="project" value="UniProtKB-KW"/>
</dbReference>
<dbReference type="InterPro" id="IPR029063">
    <property type="entry name" value="SAM-dependent_MTases_sf"/>
</dbReference>
<evidence type="ECO:0000313" key="1">
    <source>
        <dbReference type="EMBL" id="GFE66633.1"/>
    </source>
</evidence>
<dbReference type="AlphaFoldDB" id="A0A6N6JJY5"/>
<dbReference type="RefSeq" id="WP_159809846.1">
    <property type="nucleotide sequence ID" value="NZ_BLJE01000005.1"/>
</dbReference>
<proteinExistence type="predicted"/>
<dbReference type="EMBL" id="BLJE01000005">
    <property type="protein sequence ID" value="GFE66633.1"/>
    <property type="molecule type" value="Genomic_DNA"/>
</dbReference>
<dbReference type="OrthoDB" id="9807911at2"/>
<accession>A0A6N6JJY5</accession>
<gene>
    <name evidence="1" type="ORF">KIN_37070</name>
</gene>
<keyword evidence="2" id="KW-1185">Reference proteome</keyword>
<protein>
    <submittedName>
        <fullName evidence="1">SAM-dependent methyltransferase</fullName>
    </submittedName>
</protein>
<name>A0A6N6JJY5_9RHOB</name>